<proteinExistence type="inferred from homology"/>
<sequence length="208" mass="22748">MKKLPIILSVISLLGVIALAVVVLTGKPAAGAGTDSAAAPEAGAQKASIVYFNLDRVLNEYDMANDLRSVVETKVNSINQEVNRRGTKLDQDIRSFQEKINKGLMTQSTAELQSQQLSQQQNEFQTYAAQKQQEVVEEQTVMMNQIADAINSYMIEYNADKKYAMILATQGDILPLPLVTGDSALDITDDFLEGLNAAYVKSKASQKE</sequence>
<dbReference type="InterPro" id="IPR024930">
    <property type="entry name" value="Skp_dom_sf"/>
</dbReference>
<accession>A0A9D1GND9</accession>
<dbReference type="EMBL" id="DVLC01000030">
    <property type="protein sequence ID" value="HIT46527.1"/>
    <property type="molecule type" value="Genomic_DNA"/>
</dbReference>
<dbReference type="PANTHER" id="PTHR35089:SF1">
    <property type="entry name" value="CHAPERONE PROTEIN SKP"/>
    <property type="match status" value="1"/>
</dbReference>
<organism evidence="3 4">
    <name type="scientific">Candidatus Cryptobacteroides merdipullorum</name>
    <dbReference type="NCBI Taxonomy" id="2840771"/>
    <lineage>
        <taxon>Bacteria</taxon>
        <taxon>Pseudomonadati</taxon>
        <taxon>Bacteroidota</taxon>
        <taxon>Bacteroidia</taxon>
        <taxon>Bacteroidales</taxon>
        <taxon>Candidatus Cryptobacteroides</taxon>
    </lineage>
</organism>
<dbReference type="GO" id="GO:0005829">
    <property type="term" value="C:cytosol"/>
    <property type="evidence" value="ECO:0007669"/>
    <property type="project" value="TreeGrafter"/>
</dbReference>
<dbReference type="GO" id="GO:0051082">
    <property type="term" value="F:unfolded protein binding"/>
    <property type="evidence" value="ECO:0007669"/>
    <property type="project" value="InterPro"/>
</dbReference>
<dbReference type="InterPro" id="IPR005632">
    <property type="entry name" value="Chaperone_Skp"/>
</dbReference>
<dbReference type="GO" id="GO:0050821">
    <property type="term" value="P:protein stabilization"/>
    <property type="evidence" value="ECO:0007669"/>
    <property type="project" value="TreeGrafter"/>
</dbReference>
<dbReference type="Gene3D" id="3.30.910.20">
    <property type="entry name" value="Skp domain"/>
    <property type="match status" value="1"/>
</dbReference>
<name>A0A9D1GND9_9BACT</name>
<comment type="similarity">
    <text evidence="1">Belongs to the Skp family.</text>
</comment>
<dbReference type="Pfam" id="PF03938">
    <property type="entry name" value="OmpH"/>
    <property type="match status" value="1"/>
</dbReference>
<evidence type="ECO:0000256" key="2">
    <source>
        <dbReference type="ARBA" id="ARBA00022729"/>
    </source>
</evidence>
<evidence type="ECO:0000313" key="4">
    <source>
        <dbReference type="Proteomes" id="UP000886881"/>
    </source>
</evidence>
<comment type="caution">
    <text evidence="3">The sequence shown here is derived from an EMBL/GenBank/DDBJ whole genome shotgun (WGS) entry which is preliminary data.</text>
</comment>
<dbReference type="AlphaFoldDB" id="A0A9D1GND9"/>
<evidence type="ECO:0000256" key="1">
    <source>
        <dbReference type="ARBA" id="ARBA00009091"/>
    </source>
</evidence>
<dbReference type="SUPFAM" id="SSF111384">
    <property type="entry name" value="OmpH-like"/>
    <property type="match status" value="1"/>
</dbReference>
<gene>
    <name evidence="3" type="ORF">IAC35_01565</name>
</gene>
<dbReference type="Proteomes" id="UP000886881">
    <property type="component" value="Unassembled WGS sequence"/>
</dbReference>
<dbReference type="SMART" id="SM00935">
    <property type="entry name" value="OmpH"/>
    <property type="match status" value="1"/>
</dbReference>
<protein>
    <submittedName>
        <fullName evidence="3">OmpH family outer membrane protein</fullName>
    </submittedName>
</protein>
<reference evidence="3" key="2">
    <citation type="journal article" date="2021" name="PeerJ">
        <title>Extensive microbial diversity within the chicken gut microbiome revealed by metagenomics and culture.</title>
        <authorList>
            <person name="Gilroy R."/>
            <person name="Ravi A."/>
            <person name="Getino M."/>
            <person name="Pursley I."/>
            <person name="Horton D.L."/>
            <person name="Alikhan N.F."/>
            <person name="Baker D."/>
            <person name="Gharbi K."/>
            <person name="Hall N."/>
            <person name="Watson M."/>
            <person name="Adriaenssens E.M."/>
            <person name="Foster-Nyarko E."/>
            <person name="Jarju S."/>
            <person name="Secka A."/>
            <person name="Antonio M."/>
            <person name="Oren A."/>
            <person name="Chaudhuri R.R."/>
            <person name="La Ragione R."/>
            <person name="Hildebrand F."/>
            <person name="Pallen M.J."/>
        </authorList>
    </citation>
    <scope>NUCLEOTIDE SEQUENCE</scope>
    <source>
        <strain evidence="3">ChiHecec2B26-709</strain>
    </source>
</reference>
<evidence type="ECO:0000313" key="3">
    <source>
        <dbReference type="EMBL" id="HIT46527.1"/>
    </source>
</evidence>
<dbReference type="PANTHER" id="PTHR35089">
    <property type="entry name" value="CHAPERONE PROTEIN SKP"/>
    <property type="match status" value="1"/>
</dbReference>
<reference evidence="3" key="1">
    <citation type="submission" date="2020-10" db="EMBL/GenBank/DDBJ databases">
        <authorList>
            <person name="Gilroy R."/>
        </authorList>
    </citation>
    <scope>NUCLEOTIDE SEQUENCE</scope>
    <source>
        <strain evidence="3">ChiHecec2B26-709</strain>
    </source>
</reference>
<keyword evidence="2" id="KW-0732">Signal</keyword>